<dbReference type="Pfam" id="PF14029">
    <property type="entry name" value="DUF4244"/>
    <property type="match status" value="1"/>
</dbReference>
<name>A0A508A4I5_9ACTO</name>
<proteinExistence type="predicted"/>
<keyword evidence="1" id="KW-0812">Transmembrane</keyword>
<dbReference type="AlphaFoldDB" id="A0A508A4I5"/>
<dbReference type="RefSeq" id="WP_009232578.1">
    <property type="nucleotide sequence ID" value="NZ_JASPFB010000021.1"/>
</dbReference>
<gene>
    <name evidence="2" type="ORF">FK256_07110</name>
</gene>
<dbReference type="Proteomes" id="UP000319010">
    <property type="component" value="Unassembled WGS sequence"/>
</dbReference>
<protein>
    <submittedName>
        <fullName evidence="2">DUF4244 domain-containing protein</fullName>
    </submittedName>
</protein>
<feature type="transmembrane region" description="Helical" evidence="1">
    <location>
        <begin position="46"/>
        <end position="64"/>
    </location>
</feature>
<evidence type="ECO:0000256" key="1">
    <source>
        <dbReference type="SAM" id="Phobius"/>
    </source>
</evidence>
<sequence length="83" mass="8615">MRRSTSTTLRALRTSVMLARPGHPSAQPTLLRRLTSGEEGMATAEYAIGTLAAAAFAGLLLALMRSGSLSGALRSIIESALSV</sequence>
<evidence type="ECO:0000313" key="3">
    <source>
        <dbReference type="Proteomes" id="UP000319010"/>
    </source>
</evidence>
<accession>A0A508A4I5</accession>
<organism evidence="2 3">
    <name type="scientific">Actinomyces johnsonii</name>
    <dbReference type="NCBI Taxonomy" id="544581"/>
    <lineage>
        <taxon>Bacteria</taxon>
        <taxon>Bacillati</taxon>
        <taxon>Actinomycetota</taxon>
        <taxon>Actinomycetes</taxon>
        <taxon>Actinomycetales</taxon>
        <taxon>Actinomycetaceae</taxon>
        <taxon>Actinomyces</taxon>
    </lineage>
</organism>
<dbReference type="EMBL" id="VICB01000009">
    <property type="protein sequence ID" value="TQD43344.1"/>
    <property type="molecule type" value="Genomic_DNA"/>
</dbReference>
<comment type="caution">
    <text evidence="2">The sequence shown here is derived from an EMBL/GenBank/DDBJ whole genome shotgun (WGS) entry which is preliminary data.</text>
</comment>
<dbReference type="InterPro" id="IPR025338">
    <property type="entry name" value="DUF4244"/>
</dbReference>
<keyword evidence="1" id="KW-0472">Membrane</keyword>
<reference evidence="2 3" key="1">
    <citation type="submission" date="2019-06" db="EMBL/GenBank/DDBJ databases">
        <title>Draft genome sequence of Actinomyces johnsonii CCUG 34287T.</title>
        <authorList>
            <person name="Salva-Serra F."/>
            <person name="Cardew S."/>
            <person name="Moore E."/>
        </authorList>
    </citation>
    <scope>NUCLEOTIDE SEQUENCE [LARGE SCALE GENOMIC DNA]</scope>
    <source>
        <strain evidence="2 3">CCUG 34287</strain>
    </source>
</reference>
<evidence type="ECO:0000313" key="2">
    <source>
        <dbReference type="EMBL" id="TQD43344.1"/>
    </source>
</evidence>
<keyword evidence="1" id="KW-1133">Transmembrane helix</keyword>